<dbReference type="EMBL" id="JBHTOP010000022">
    <property type="protein sequence ID" value="MFD1672135.1"/>
    <property type="molecule type" value="Genomic_DNA"/>
</dbReference>
<proteinExistence type="predicted"/>
<organism evidence="1 2">
    <name type="scientific">Agrilactobacillus yilanensis</name>
    <dbReference type="NCBI Taxonomy" id="2485997"/>
    <lineage>
        <taxon>Bacteria</taxon>
        <taxon>Bacillati</taxon>
        <taxon>Bacillota</taxon>
        <taxon>Bacilli</taxon>
        <taxon>Lactobacillales</taxon>
        <taxon>Lactobacillaceae</taxon>
        <taxon>Agrilactobacillus</taxon>
    </lineage>
</organism>
<accession>A0ABW4J864</accession>
<reference evidence="2" key="1">
    <citation type="journal article" date="2019" name="Int. J. Syst. Evol. Microbiol.">
        <title>The Global Catalogue of Microorganisms (GCM) 10K type strain sequencing project: providing services to taxonomists for standard genome sequencing and annotation.</title>
        <authorList>
            <consortium name="The Broad Institute Genomics Platform"/>
            <consortium name="The Broad Institute Genome Sequencing Center for Infectious Disease"/>
            <person name="Wu L."/>
            <person name="Ma J."/>
        </authorList>
    </citation>
    <scope>NUCLEOTIDE SEQUENCE [LARGE SCALE GENOMIC DNA]</scope>
    <source>
        <strain evidence="2">CCM 8896</strain>
    </source>
</reference>
<sequence length="134" mass="15790">MKNLNYQDLLVLEKQVINNQNLKLSRYQDYVYDKILTHREILPEQLWSDKTEMIKDFDYLLANPLIAHWLFEEVGFDLTTLDLTPLQKSLFYQKQTHFFIKALMILVKDSTPTLSEANLELLKANLIQNSAKIS</sequence>
<dbReference type="RefSeq" id="WP_125715786.1">
    <property type="nucleotide sequence ID" value="NZ_JBHTOP010000022.1"/>
</dbReference>
<keyword evidence="2" id="KW-1185">Reference proteome</keyword>
<protein>
    <submittedName>
        <fullName evidence="1">Uncharacterized protein</fullName>
    </submittedName>
</protein>
<comment type="caution">
    <text evidence="1">The sequence shown here is derived from an EMBL/GenBank/DDBJ whole genome shotgun (WGS) entry which is preliminary data.</text>
</comment>
<evidence type="ECO:0000313" key="2">
    <source>
        <dbReference type="Proteomes" id="UP001597267"/>
    </source>
</evidence>
<name>A0ABW4J864_9LACO</name>
<evidence type="ECO:0000313" key="1">
    <source>
        <dbReference type="EMBL" id="MFD1672135.1"/>
    </source>
</evidence>
<dbReference type="Proteomes" id="UP001597267">
    <property type="component" value="Unassembled WGS sequence"/>
</dbReference>
<gene>
    <name evidence="1" type="ORF">ACFQ5M_08505</name>
</gene>